<evidence type="ECO:0000313" key="2">
    <source>
        <dbReference type="EMBL" id="PJZ62683.1"/>
    </source>
</evidence>
<dbReference type="EMBL" id="NPDU01000013">
    <property type="protein sequence ID" value="PJZ62683.1"/>
    <property type="molecule type" value="Genomic_DNA"/>
</dbReference>
<protein>
    <submittedName>
        <fullName evidence="1">Uncharacterized protein</fullName>
    </submittedName>
</protein>
<keyword evidence="3" id="KW-1185">Reference proteome</keyword>
<evidence type="ECO:0000313" key="1">
    <source>
        <dbReference type="EMBL" id="PJZ54137.1"/>
    </source>
</evidence>
<dbReference type="Proteomes" id="UP000232149">
    <property type="component" value="Unassembled WGS sequence"/>
</dbReference>
<organism evidence="1 4">
    <name type="scientific">Leptospira adleri</name>
    <dbReference type="NCBI Taxonomy" id="2023186"/>
    <lineage>
        <taxon>Bacteria</taxon>
        <taxon>Pseudomonadati</taxon>
        <taxon>Spirochaetota</taxon>
        <taxon>Spirochaetia</taxon>
        <taxon>Leptospirales</taxon>
        <taxon>Leptospiraceae</taxon>
        <taxon>Leptospira</taxon>
    </lineage>
</organism>
<evidence type="ECO:0000313" key="3">
    <source>
        <dbReference type="Proteomes" id="UP000232149"/>
    </source>
</evidence>
<evidence type="ECO:0000313" key="4">
    <source>
        <dbReference type="Proteomes" id="UP000232188"/>
    </source>
</evidence>
<reference evidence="3 4" key="1">
    <citation type="submission" date="2017-07" db="EMBL/GenBank/DDBJ databases">
        <title>Leptospira spp. isolated from tropical soils.</title>
        <authorList>
            <person name="Thibeaux R."/>
            <person name="Iraola G."/>
            <person name="Ferres I."/>
            <person name="Bierque E."/>
            <person name="Girault D."/>
            <person name="Soupe-Gilbert M.-E."/>
            <person name="Picardeau M."/>
            <person name="Goarant C."/>
        </authorList>
    </citation>
    <scope>NUCLEOTIDE SEQUENCE [LARGE SCALE GENOMIC DNA]</scope>
    <source>
        <strain evidence="1 4">FH2-B-C1</strain>
        <strain evidence="2 3">FH2-B-D1</strain>
    </source>
</reference>
<name>A0A2M9YRI4_9LEPT</name>
<accession>A0A2M9YRI4</accession>
<comment type="caution">
    <text evidence="1">The sequence shown here is derived from an EMBL/GenBank/DDBJ whole genome shotgun (WGS) entry which is preliminary data.</text>
</comment>
<dbReference type="AlphaFoldDB" id="A0A2M9YRI4"/>
<dbReference type="Proteomes" id="UP000232188">
    <property type="component" value="Unassembled WGS sequence"/>
</dbReference>
<dbReference type="EMBL" id="NPDV01000004">
    <property type="protein sequence ID" value="PJZ54137.1"/>
    <property type="molecule type" value="Genomic_DNA"/>
</dbReference>
<proteinExistence type="predicted"/>
<sequence>MSILQNEILELVLKFRNISSQVVRILGKICRNNDSSTVKRAPHPAARSVESAALSFLGGGGGLAGNLGRFFSITEIAYCQA</sequence>
<gene>
    <name evidence="2" type="ORF">CH376_06800</name>
    <name evidence="1" type="ORF">CH380_06400</name>
</gene>